<evidence type="ECO:0000313" key="2">
    <source>
        <dbReference type="Proteomes" id="UP001249822"/>
    </source>
</evidence>
<organism evidence="1 2">
    <name type="scientific">Klebsiella michiganensis</name>
    <dbReference type="NCBI Taxonomy" id="1134687"/>
    <lineage>
        <taxon>Bacteria</taxon>
        <taxon>Pseudomonadati</taxon>
        <taxon>Pseudomonadota</taxon>
        <taxon>Gammaproteobacteria</taxon>
        <taxon>Enterobacterales</taxon>
        <taxon>Enterobacteriaceae</taxon>
        <taxon>Klebsiella/Raoultella group</taxon>
        <taxon>Klebsiella</taxon>
    </lineage>
</organism>
<dbReference type="AlphaFoldDB" id="A0AB35Q8H6"/>
<evidence type="ECO:0000313" key="1">
    <source>
        <dbReference type="EMBL" id="MDS7903836.1"/>
    </source>
</evidence>
<comment type="caution">
    <text evidence="1">The sequence shown here is derived from an EMBL/GenBank/DDBJ whole genome shotgun (WGS) entry which is preliminary data.</text>
</comment>
<accession>A0AB35Q8H6</accession>
<proteinExistence type="predicted"/>
<dbReference type="GO" id="GO:0032259">
    <property type="term" value="P:methylation"/>
    <property type="evidence" value="ECO:0007669"/>
    <property type="project" value="UniProtKB-KW"/>
</dbReference>
<gene>
    <name evidence="1" type="ORF">PTQ40_33425</name>
</gene>
<dbReference type="Proteomes" id="UP001249822">
    <property type="component" value="Unassembled WGS sequence"/>
</dbReference>
<dbReference type="GO" id="GO:0008168">
    <property type="term" value="F:methyltransferase activity"/>
    <property type="evidence" value="ECO:0007669"/>
    <property type="project" value="UniProtKB-KW"/>
</dbReference>
<feature type="non-terminal residue" evidence="1">
    <location>
        <position position="1"/>
    </location>
</feature>
<dbReference type="EMBL" id="JAQSKY010000095">
    <property type="protein sequence ID" value="MDS7903836.1"/>
    <property type="molecule type" value="Genomic_DNA"/>
</dbReference>
<reference evidence="1" key="2">
    <citation type="submission" date="2023-01" db="EMBL/GenBank/DDBJ databases">
        <authorList>
            <person name="Du H."/>
            <person name="Wan W."/>
        </authorList>
    </citation>
    <scope>NUCLEOTIDE SEQUENCE</scope>
    <source>
        <strain evidence="1">HD1688</strain>
    </source>
</reference>
<keyword evidence="1" id="KW-0808">Transferase</keyword>
<name>A0AB35Q8H6_9ENTR</name>
<protein>
    <submittedName>
        <fullName evidence="1">DNA adenine methylase</fullName>
    </submittedName>
</protein>
<sequence length="60" mass="6244">RRSVSAKSRDMASEVIGVLRVCGRCGRSGGGNCPYCRPVKRLSTYGAMAATGAFDGAEGF</sequence>
<reference evidence="1" key="1">
    <citation type="journal article" date="2023" name="Front. Microbiol.">
        <title>Genomic characterization of carbapenem-resistant Klebsiella oxytoca complex in China: a multi-center study.</title>
        <authorList>
            <person name="Wan W."/>
            <person name="Yang X."/>
            <person name="Yu H."/>
            <person name="Wang M."/>
            <person name="Jia W."/>
            <person name="Huang B."/>
            <person name="Qu F."/>
            <person name="Shan B."/>
            <person name="Tang Y.W."/>
            <person name="Chen L."/>
            <person name="Du H."/>
        </authorList>
    </citation>
    <scope>NUCLEOTIDE SEQUENCE</scope>
    <source>
        <strain evidence="1">HD1688</strain>
    </source>
</reference>
<keyword evidence="1" id="KW-0489">Methyltransferase</keyword>